<dbReference type="EC" id="2.1.1.1" evidence="6"/>
<dbReference type="GO" id="GO:0032259">
    <property type="term" value="P:methylation"/>
    <property type="evidence" value="ECO:0007669"/>
    <property type="project" value="UniProtKB-KW"/>
</dbReference>
<feature type="binding site" evidence="5">
    <location>
        <position position="85"/>
    </location>
    <ligand>
        <name>S-adenosyl-L-methionine</name>
        <dbReference type="ChEBI" id="CHEBI:59789"/>
    </ligand>
</feature>
<sequence length="265" mass="29906">MAETTKILSGEDYVKHFDSKAYTGAFFSEIEIDGYSFAKFRLKTLHKIYSKGHIRGKLLLEIGSGPCIHTVIPAASWFDEIILTDFSPSNRDMQEKWLNKDQGAHNWDNFFKYYSKLDGNEANWQQLEATLRPKIKRVLPCDVYKQNPIDPIQLDPVDVICTSACLESACLDKDAYHNAMKNVVSLLKPGGKLILIGVLNCPQYTVGSEIFKCLPISRDEVINTVKANGLDVIELFDDDSSAEEGTTIFNGTVVILAEKNNWRWC</sequence>
<keyword evidence="7" id="KW-1185">Reference proteome</keyword>
<dbReference type="PANTHER" id="PTHR10867:SF17">
    <property type="entry name" value="NICOTINAMIDE N-METHYLTRANSFERASE"/>
    <property type="match status" value="1"/>
</dbReference>
<evidence type="ECO:0000313" key="6">
    <source>
        <dbReference type="EMBL" id="CAG2203865.1"/>
    </source>
</evidence>
<evidence type="ECO:0000256" key="1">
    <source>
        <dbReference type="ARBA" id="ARBA00007996"/>
    </source>
</evidence>
<keyword evidence="3 6" id="KW-0808">Transferase</keyword>
<proteinExistence type="inferred from homology"/>
<evidence type="ECO:0000313" key="7">
    <source>
        <dbReference type="Proteomes" id="UP000683360"/>
    </source>
</evidence>
<dbReference type="SUPFAM" id="SSF53335">
    <property type="entry name" value="S-adenosyl-L-methionine-dependent methyltransferases"/>
    <property type="match status" value="1"/>
</dbReference>
<organism evidence="6 7">
    <name type="scientific">Mytilus edulis</name>
    <name type="common">Blue mussel</name>
    <dbReference type="NCBI Taxonomy" id="6550"/>
    <lineage>
        <taxon>Eukaryota</taxon>
        <taxon>Metazoa</taxon>
        <taxon>Spiralia</taxon>
        <taxon>Lophotrochozoa</taxon>
        <taxon>Mollusca</taxon>
        <taxon>Bivalvia</taxon>
        <taxon>Autobranchia</taxon>
        <taxon>Pteriomorphia</taxon>
        <taxon>Mytilida</taxon>
        <taxon>Mytiloidea</taxon>
        <taxon>Mytilidae</taxon>
        <taxon>Mytilinae</taxon>
        <taxon>Mytilus</taxon>
    </lineage>
</organism>
<dbReference type="PROSITE" id="PS51681">
    <property type="entry name" value="SAM_MT_NNMT_PNMT_TEMT"/>
    <property type="match status" value="1"/>
</dbReference>
<accession>A0A8S3R580</accession>
<feature type="binding site" evidence="5">
    <location>
        <begin position="142"/>
        <end position="143"/>
    </location>
    <ligand>
        <name>S-adenosyl-L-methionine</name>
        <dbReference type="ChEBI" id="CHEBI:59789"/>
    </ligand>
</feature>
<dbReference type="GO" id="GO:0005829">
    <property type="term" value="C:cytosol"/>
    <property type="evidence" value="ECO:0007669"/>
    <property type="project" value="TreeGrafter"/>
</dbReference>
<evidence type="ECO:0000256" key="4">
    <source>
        <dbReference type="ARBA" id="ARBA00022691"/>
    </source>
</evidence>
<feature type="binding site" evidence="5">
    <location>
        <begin position="63"/>
        <end position="64"/>
    </location>
    <ligand>
        <name>S-adenosyl-L-methionine</name>
        <dbReference type="ChEBI" id="CHEBI:59789"/>
    </ligand>
</feature>
<comment type="similarity">
    <text evidence="1">Belongs to the class I-like SAM-binding methyltransferase superfamily. NNMT/PNMT/TEMT family.</text>
</comment>
<protein>
    <submittedName>
        <fullName evidence="6">NNMT</fullName>
        <ecNumber evidence="6">2.1.1.1</ecNumber>
    </submittedName>
</protein>
<dbReference type="Proteomes" id="UP000683360">
    <property type="component" value="Unassembled WGS sequence"/>
</dbReference>
<dbReference type="InterPro" id="IPR029063">
    <property type="entry name" value="SAM-dependent_MTases_sf"/>
</dbReference>
<keyword evidence="4 5" id="KW-0949">S-adenosyl-L-methionine</keyword>
<dbReference type="OrthoDB" id="10050085at2759"/>
<comment type="caution">
    <text evidence="6">The sequence shown here is derived from an EMBL/GenBank/DDBJ whole genome shotgun (WGS) entry which is preliminary data.</text>
</comment>
<evidence type="ECO:0000256" key="3">
    <source>
        <dbReference type="ARBA" id="ARBA00022679"/>
    </source>
</evidence>
<gene>
    <name evidence="6" type="ORF">MEDL_18339</name>
</gene>
<evidence type="ECO:0000256" key="2">
    <source>
        <dbReference type="ARBA" id="ARBA00022603"/>
    </source>
</evidence>
<feature type="binding site" evidence="5">
    <location>
        <position position="90"/>
    </location>
    <ligand>
        <name>S-adenosyl-L-methionine</name>
        <dbReference type="ChEBI" id="CHEBI:59789"/>
    </ligand>
</feature>
<evidence type="ECO:0000256" key="5">
    <source>
        <dbReference type="PIRSR" id="PIRSR000384-1"/>
    </source>
</evidence>
<dbReference type="GO" id="GO:0008112">
    <property type="term" value="F:nicotinamide N-methyltransferase activity"/>
    <property type="evidence" value="ECO:0007669"/>
    <property type="project" value="UniProtKB-EC"/>
</dbReference>
<dbReference type="AlphaFoldDB" id="A0A8S3R580"/>
<dbReference type="Pfam" id="PF01234">
    <property type="entry name" value="NNMT_PNMT_TEMT"/>
    <property type="match status" value="1"/>
</dbReference>
<dbReference type="PANTHER" id="PTHR10867">
    <property type="entry name" value="NNMT/PNMT/TEMT FAMILY MEMBER"/>
    <property type="match status" value="1"/>
</dbReference>
<name>A0A8S3R580_MYTED</name>
<dbReference type="Gene3D" id="3.40.50.150">
    <property type="entry name" value="Vaccinia Virus protein VP39"/>
    <property type="match status" value="1"/>
</dbReference>
<dbReference type="EMBL" id="CAJPWZ010000931">
    <property type="protein sequence ID" value="CAG2203865.1"/>
    <property type="molecule type" value="Genomic_DNA"/>
</dbReference>
<feature type="binding site" evidence="5">
    <location>
        <position position="22"/>
    </location>
    <ligand>
        <name>S-adenosyl-L-methionine</name>
        <dbReference type="ChEBI" id="CHEBI:59789"/>
    </ligand>
</feature>
<reference evidence="6" key="1">
    <citation type="submission" date="2021-03" db="EMBL/GenBank/DDBJ databases">
        <authorList>
            <person name="Bekaert M."/>
        </authorList>
    </citation>
    <scope>NUCLEOTIDE SEQUENCE</scope>
</reference>
<dbReference type="PIRSF" id="PIRSF000384">
    <property type="entry name" value="PNMTase"/>
    <property type="match status" value="1"/>
</dbReference>
<dbReference type="InterPro" id="IPR000940">
    <property type="entry name" value="NNMT_TEMT_trans"/>
</dbReference>
<keyword evidence="2 6" id="KW-0489">Methyltransferase</keyword>